<evidence type="ECO:0000256" key="1">
    <source>
        <dbReference type="ARBA" id="ARBA00022603"/>
    </source>
</evidence>
<organism evidence="3">
    <name type="scientific">bioreactor metagenome</name>
    <dbReference type="NCBI Taxonomy" id="1076179"/>
    <lineage>
        <taxon>unclassified sequences</taxon>
        <taxon>metagenomes</taxon>
        <taxon>ecological metagenomes</taxon>
    </lineage>
</organism>
<dbReference type="GO" id="GO:0031167">
    <property type="term" value="P:rRNA methylation"/>
    <property type="evidence" value="ECO:0007669"/>
    <property type="project" value="InterPro"/>
</dbReference>
<comment type="caution">
    <text evidence="3">The sequence shown here is derived from an EMBL/GenBank/DDBJ whole genome shotgun (WGS) entry which is preliminary data.</text>
</comment>
<gene>
    <name evidence="3" type="ORF">SDC9_201300</name>
</gene>
<dbReference type="InterPro" id="IPR004398">
    <property type="entry name" value="RNA_MeTrfase_RsmD"/>
</dbReference>
<name>A0A645IRA6_9ZZZZ</name>
<dbReference type="InterPro" id="IPR029063">
    <property type="entry name" value="SAM-dependent_MTases_sf"/>
</dbReference>
<dbReference type="AlphaFoldDB" id="A0A645IRA6"/>
<dbReference type="InterPro" id="IPR002052">
    <property type="entry name" value="DNA_methylase_N6_adenine_CS"/>
</dbReference>
<evidence type="ECO:0000313" key="3">
    <source>
        <dbReference type="EMBL" id="MPN53636.1"/>
    </source>
</evidence>
<reference evidence="3" key="1">
    <citation type="submission" date="2019-08" db="EMBL/GenBank/DDBJ databases">
        <authorList>
            <person name="Kucharzyk K."/>
            <person name="Murdoch R.W."/>
            <person name="Higgins S."/>
            <person name="Loffler F."/>
        </authorList>
    </citation>
    <scope>NUCLEOTIDE SEQUENCE</scope>
</reference>
<keyword evidence="1" id="KW-0489">Methyltransferase</keyword>
<keyword evidence="2" id="KW-0808">Transferase</keyword>
<dbReference type="Pfam" id="PF03602">
    <property type="entry name" value="Cons_hypoth95"/>
    <property type="match status" value="1"/>
</dbReference>
<accession>A0A645IRA6</accession>
<dbReference type="Gene3D" id="3.40.50.150">
    <property type="entry name" value="Vaccinia Virus protein VP39"/>
    <property type="match status" value="1"/>
</dbReference>
<sequence>MKVLKNNLKKTDIIGETEVIYNDYALAIDKLSSQGRKFDIIFIDPPYKAGIALEAVKKIQARDLLKKDGIIVIEHEYKESMPEKEGIFSMFKGKKYGNVGLSLYVAKKENGE</sequence>
<evidence type="ECO:0008006" key="4">
    <source>
        <dbReference type="Google" id="ProtNLM"/>
    </source>
</evidence>
<dbReference type="PANTHER" id="PTHR43542:SF1">
    <property type="entry name" value="METHYLTRANSFERASE"/>
    <property type="match status" value="1"/>
</dbReference>
<protein>
    <recommendedName>
        <fullName evidence="4">Ribosomal RNA small subunit methyltransferase D</fullName>
    </recommendedName>
</protein>
<dbReference type="PANTHER" id="PTHR43542">
    <property type="entry name" value="METHYLTRANSFERASE"/>
    <property type="match status" value="1"/>
</dbReference>
<dbReference type="PROSITE" id="PS00092">
    <property type="entry name" value="N6_MTASE"/>
    <property type="match status" value="1"/>
</dbReference>
<evidence type="ECO:0000256" key="2">
    <source>
        <dbReference type="ARBA" id="ARBA00022679"/>
    </source>
</evidence>
<dbReference type="GO" id="GO:0003676">
    <property type="term" value="F:nucleic acid binding"/>
    <property type="evidence" value="ECO:0007669"/>
    <property type="project" value="InterPro"/>
</dbReference>
<proteinExistence type="predicted"/>
<dbReference type="GO" id="GO:0008168">
    <property type="term" value="F:methyltransferase activity"/>
    <property type="evidence" value="ECO:0007669"/>
    <property type="project" value="UniProtKB-KW"/>
</dbReference>
<dbReference type="EMBL" id="VSSQ01120956">
    <property type="protein sequence ID" value="MPN53636.1"/>
    <property type="molecule type" value="Genomic_DNA"/>
</dbReference>
<dbReference type="SUPFAM" id="SSF53335">
    <property type="entry name" value="S-adenosyl-L-methionine-dependent methyltransferases"/>
    <property type="match status" value="1"/>
</dbReference>